<dbReference type="EMBL" id="AP019621">
    <property type="protein sequence ID" value="BBJ48203.1"/>
    <property type="molecule type" value="Genomic_DNA"/>
</dbReference>
<name>A0A499V1D4_STRAX</name>
<feature type="region of interest" description="Disordered" evidence="1">
    <location>
        <begin position="1"/>
        <end position="51"/>
    </location>
</feature>
<feature type="transmembrane region" description="Helical" evidence="2">
    <location>
        <begin position="139"/>
        <end position="160"/>
    </location>
</feature>
<feature type="compositionally biased region" description="Polar residues" evidence="1">
    <location>
        <begin position="506"/>
        <end position="517"/>
    </location>
</feature>
<feature type="transmembrane region" description="Helical" evidence="2">
    <location>
        <begin position="116"/>
        <end position="133"/>
    </location>
</feature>
<evidence type="ECO:0000256" key="1">
    <source>
        <dbReference type="SAM" id="MobiDB-lite"/>
    </source>
</evidence>
<proteinExistence type="predicted"/>
<organism evidence="3">
    <name type="scientific">Streptomyces avermitilis</name>
    <dbReference type="NCBI Taxonomy" id="33903"/>
    <lineage>
        <taxon>Bacteria</taxon>
        <taxon>Bacillati</taxon>
        <taxon>Actinomycetota</taxon>
        <taxon>Actinomycetes</taxon>
        <taxon>Kitasatosporales</taxon>
        <taxon>Streptomycetaceae</taxon>
        <taxon>Streptomyces</taxon>
    </lineage>
</organism>
<protein>
    <submittedName>
        <fullName evidence="3">Membrane protein</fullName>
    </submittedName>
</protein>
<keyword evidence="2" id="KW-1133">Transmembrane helix</keyword>
<reference evidence="3" key="1">
    <citation type="submission" date="2019-04" db="EMBL/GenBank/DDBJ databases">
        <title>Draft genome sequences of Streptomyces avermitilis MC3.</title>
        <authorList>
            <person name="Komaki H."/>
            <person name="Tamura T."/>
            <person name="Hosoyama A."/>
        </authorList>
    </citation>
    <scope>NUCLEOTIDE SEQUENCE</scope>
    <source>
        <strain evidence="3">MC3</strain>
    </source>
</reference>
<feature type="region of interest" description="Disordered" evidence="1">
    <location>
        <begin position="498"/>
        <end position="517"/>
    </location>
</feature>
<feature type="compositionally biased region" description="Pro residues" evidence="1">
    <location>
        <begin position="14"/>
        <end position="25"/>
    </location>
</feature>
<accession>A0A499V1D4</accession>
<sequence length="517" mass="57186">MNPSVDPHGGAPRGRPPVPPPPTWPARPARDTARTPISPPPMPQPPSAAGAPPHFSYDVTRYLCAAMHTDIGLARKAVARIVHEPRRAAASSPGVDLGCVLRHALAAHTRQQRRDVVLLLLLVVMVVTLPFTYGASLLLGLLVAWVVVAAELLSVHYGVVSRKLKRENFDPKYAPRPPGVRDAARLEAIELRDRGNVIVSSRFEPFVGHGETFRSWSFALNTGRPEAGKQVIPFTIHELNAHISARVGALKLPGMDISDVLLVNGADLLIGIDDRTRGEVLRNLAGPPGAQVSDALLRELREDGKGQARPYLAIRVTGWSGELVSTLFLRCALLSGRDTAFIEGSNCLLAPVREKYRTVDRLLDSPTFGQWCQLVAEAGVRTPILLVRAPFAILGDLCAPFARRREQRRQERWIRLRSFDYGAEFSLREDASDWLFCRYFQALDRELYAKTIEHRVLDALVQFLEDHNIDSSDLIQRQTSIYNSGLFAGRDISIKDSSVRAGGSGHQWNNPQPVKQR</sequence>
<evidence type="ECO:0000256" key="2">
    <source>
        <dbReference type="SAM" id="Phobius"/>
    </source>
</evidence>
<gene>
    <name evidence="3" type="ORF">SAVMC3_08320</name>
</gene>
<keyword evidence="2" id="KW-0812">Transmembrane</keyword>
<keyword evidence="2" id="KW-0472">Membrane</keyword>
<feature type="compositionally biased region" description="Pro residues" evidence="1">
    <location>
        <begin position="37"/>
        <end position="46"/>
    </location>
</feature>
<evidence type="ECO:0000313" key="3">
    <source>
        <dbReference type="EMBL" id="BBJ48203.1"/>
    </source>
</evidence>
<dbReference type="AlphaFoldDB" id="A0A499V1D4"/>